<dbReference type="Gene3D" id="1.10.3860.10">
    <property type="entry name" value="Sodium:dicarboxylate symporter"/>
    <property type="match status" value="1"/>
</dbReference>
<evidence type="ECO:0000256" key="3">
    <source>
        <dbReference type="ARBA" id="ARBA00022448"/>
    </source>
</evidence>
<dbReference type="Proteomes" id="UP000287746">
    <property type="component" value="Unassembled WGS sequence"/>
</dbReference>
<evidence type="ECO:0000256" key="2">
    <source>
        <dbReference type="ARBA" id="ARBA00006148"/>
    </source>
</evidence>
<dbReference type="GO" id="GO:0005886">
    <property type="term" value="C:plasma membrane"/>
    <property type="evidence" value="ECO:0007669"/>
    <property type="project" value="UniProtKB-SubCell"/>
</dbReference>
<dbReference type="Proteomes" id="UP000286681">
    <property type="component" value="Unassembled WGS sequence"/>
</dbReference>
<keyword evidence="5 10" id="KW-0812">Transmembrane</keyword>
<feature type="transmembrane region" description="Helical" evidence="10">
    <location>
        <begin position="47"/>
        <end position="80"/>
    </location>
</feature>
<feature type="transmembrane region" description="Helical" evidence="10">
    <location>
        <begin position="161"/>
        <end position="178"/>
    </location>
</feature>
<feature type="transmembrane region" description="Helical" evidence="10">
    <location>
        <begin position="317"/>
        <end position="337"/>
    </location>
</feature>
<dbReference type="GO" id="GO:0006835">
    <property type="term" value="P:dicarboxylic acid transport"/>
    <property type="evidence" value="ECO:0007669"/>
    <property type="project" value="TreeGrafter"/>
</dbReference>
<evidence type="ECO:0000256" key="1">
    <source>
        <dbReference type="ARBA" id="ARBA00004429"/>
    </source>
</evidence>
<name>A0A1L6JC14_9SPHN</name>
<reference evidence="15 16" key="3">
    <citation type="submission" date="2018-07" db="EMBL/GenBank/DDBJ databases">
        <title>Genomic and Epidemiologic Investigation of an Indolent Hospital Outbreak.</title>
        <authorList>
            <person name="Johnson R.C."/>
            <person name="Deming C."/>
            <person name="Conlan S."/>
            <person name="Zellmer C.J."/>
            <person name="Michelin A.V."/>
            <person name="Lee-Lin S."/>
            <person name="Thomas P.J."/>
            <person name="Park M."/>
            <person name="Weingarten R.A."/>
            <person name="Less J."/>
            <person name="Dekker J.P."/>
            <person name="Frank K.M."/>
            <person name="Musser K.A."/>
            <person name="Mcquiston J.R."/>
            <person name="Henderson D.K."/>
            <person name="Lau A.F."/>
            <person name="Palmore T.N."/>
            <person name="Segre J.A."/>
        </authorList>
    </citation>
    <scope>NUCLEOTIDE SEQUENCE [LARGE SCALE GENOMIC DNA]</scope>
    <source>
        <strain evidence="13 16">SK-CDC1_0717</strain>
        <strain evidence="12 15">SK-NIH.Env10_0317</strain>
    </source>
</reference>
<dbReference type="EMBL" id="QQYZ01000001">
    <property type="protein sequence ID" value="RSY90628.1"/>
    <property type="molecule type" value="Genomic_DNA"/>
</dbReference>
<dbReference type="InterPro" id="IPR001991">
    <property type="entry name" value="Na-dicarboxylate_symporter"/>
</dbReference>
<evidence type="ECO:0000256" key="6">
    <source>
        <dbReference type="ARBA" id="ARBA00022847"/>
    </source>
</evidence>
<dbReference type="FunFam" id="1.10.3860.10:FF:000001">
    <property type="entry name" value="C4-dicarboxylate transport protein"/>
    <property type="match status" value="1"/>
</dbReference>
<dbReference type="Pfam" id="PF00375">
    <property type="entry name" value="SDF"/>
    <property type="match status" value="1"/>
</dbReference>
<evidence type="ECO:0000313" key="16">
    <source>
        <dbReference type="Proteomes" id="UP000287746"/>
    </source>
</evidence>
<organism evidence="11 14">
    <name type="scientific">Sphingomonas koreensis</name>
    <dbReference type="NCBI Taxonomy" id="93064"/>
    <lineage>
        <taxon>Bacteria</taxon>
        <taxon>Pseudomonadati</taxon>
        <taxon>Pseudomonadota</taxon>
        <taxon>Alphaproteobacteria</taxon>
        <taxon>Sphingomonadales</taxon>
        <taxon>Sphingomonadaceae</taxon>
        <taxon>Sphingomonas</taxon>
    </lineage>
</organism>
<reference evidence="11" key="1">
    <citation type="submission" date="2016-12" db="EMBL/GenBank/DDBJ databases">
        <title>Whole genome sequencing of Sphingomonas koreensis.</title>
        <authorList>
            <person name="Conlan S."/>
            <person name="Thomas P.J."/>
            <person name="Mullikin J."/>
            <person name="Palmore T.N."/>
            <person name="Frank K.M."/>
            <person name="Segre J.A."/>
        </authorList>
    </citation>
    <scope>NUCLEOTIDE SEQUENCE</scope>
    <source>
        <strain evidence="11">ABOJV</strain>
    </source>
</reference>
<feature type="region of interest" description="Disordered" evidence="9">
    <location>
        <begin position="418"/>
        <end position="455"/>
    </location>
</feature>
<evidence type="ECO:0000256" key="4">
    <source>
        <dbReference type="ARBA" id="ARBA00022475"/>
    </source>
</evidence>
<evidence type="ECO:0000313" key="14">
    <source>
        <dbReference type="Proteomes" id="UP000185161"/>
    </source>
</evidence>
<dbReference type="AlphaFoldDB" id="A0A1L6JC14"/>
<evidence type="ECO:0000256" key="5">
    <source>
        <dbReference type="ARBA" id="ARBA00022692"/>
    </source>
</evidence>
<protein>
    <submittedName>
        <fullName evidence="11">Dicarboxylate/amino acid:cation symporter</fullName>
    </submittedName>
</protein>
<dbReference type="Proteomes" id="UP000185161">
    <property type="component" value="Chromosome"/>
</dbReference>
<evidence type="ECO:0000256" key="9">
    <source>
        <dbReference type="SAM" id="MobiDB-lite"/>
    </source>
</evidence>
<gene>
    <name evidence="11" type="ORF">BRX40_14395</name>
    <name evidence="12" type="ORF">CA257_12300</name>
    <name evidence="13" type="ORF">DAH66_01245</name>
</gene>
<reference evidence="14" key="2">
    <citation type="submission" date="2016-12" db="EMBL/GenBank/DDBJ databases">
        <title>Whole genome sequencing of Sphingomonas sp. ABOJV.</title>
        <authorList>
            <person name="Conlan S."/>
            <person name="Thomas P.J."/>
            <person name="Mullikin J."/>
            <person name="Palmore T.N."/>
            <person name="Frank K.M."/>
            <person name="Segre J.A."/>
        </authorList>
    </citation>
    <scope>NUCLEOTIDE SEQUENCE [LARGE SCALE GENOMIC DNA]</scope>
    <source>
        <strain evidence="14">ABOJV</strain>
    </source>
</reference>
<feature type="transmembrane region" description="Helical" evidence="10">
    <location>
        <begin position="7"/>
        <end position="27"/>
    </location>
</feature>
<feature type="transmembrane region" description="Helical" evidence="10">
    <location>
        <begin position="92"/>
        <end position="114"/>
    </location>
</feature>
<evidence type="ECO:0000313" key="12">
    <source>
        <dbReference type="EMBL" id="RSV02668.1"/>
    </source>
</evidence>
<dbReference type="GO" id="GO:0015293">
    <property type="term" value="F:symporter activity"/>
    <property type="evidence" value="ECO:0007669"/>
    <property type="project" value="UniProtKB-KW"/>
</dbReference>
<dbReference type="GeneID" id="44133755"/>
<dbReference type="PRINTS" id="PR00173">
    <property type="entry name" value="EDTRNSPORT"/>
</dbReference>
<accession>A0A1L6JC14</accession>
<evidence type="ECO:0000313" key="15">
    <source>
        <dbReference type="Proteomes" id="UP000286681"/>
    </source>
</evidence>
<keyword evidence="8 10" id="KW-0472">Membrane</keyword>
<keyword evidence="3" id="KW-0813">Transport</keyword>
<proteinExistence type="inferred from homology"/>
<comment type="similarity">
    <text evidence="2">Belongs to the dicarboxylate/amino acid:cation symporter (DAACS) (TC 2.A.23) family.</text>
</comment>
<dbReference type="EMBL" id="QQWO01000009">
    <property type="protein sequence ID" value="RSV02668.1"/>
    <property type="molecule type" value="Genomic_DNA"/>
</dbReference>
<keyword evidence="7 10" id="KW-1133">Transmembrane helix</keyword>
<dbReference type="RefSeq" id="WP_066575250.1">
    <property type="nucleotide sequence ID" value="NZ_CP018820.1"/>
</dbReference>
<feature type="transmembrane region" description="Helical" evidence="10">
    <location>
        <begin position="357"/>
        <end position="383"/>
    </location>
</feature>
<keyword evidence="4" id="KW-1003">Cell membrane</keyword>
<dbReference type="PANTHER" id="PTHR42865:SF7">
    <property type="entry name" value="PROTON_GLUTAMATE-ASPARTATE SYMPORTER"/>
    <property type="match status" value="1"/>
</dbReference>
<dbReference type="STRING" id="93064.BRX40_14395"/>
<evidence type="ECO:0000313" key="11">
    <source>
        <dbReference type="EMBL" id="APR53462.1"/>
    </source>
</evidence>
<dbReference type="InterPro" id="IPR036458">
    <property type="entry name" value="Na:dicarbo_symporter_sf"/>
</dbReference>
<dbReference type="KEGG" id="skr:BRX40_14395"/>
<keyword evidence="14" id="KW-1185">Reference proteome</keyword>
<dbReference type="EMBL" id="CP018820">
    <property type="protein sequence ID" value="APR53462.1"/>
    <property type="molecule type" value="Genomic_DNA"/>
</dbReference>
<feature type="transmembrane region" description="Helical" evidence="10">
    <location>
        <begin position="199"/>
        <end position="220"/>
    </location>
</feature>
<evidence type="ECO:0000256" key="7">
    <source>
        <dbReference type="ARBA" id="ARBA00022989"/>
    </source>
</evidence>
<dbReference type="SUPFAM" id="SSF118215">
    <property type="entry name" value="Proton glutamate symport protein"/>
    <property type="match status" value="1"/>
</dbReference>
<sequence>MAKKLTTFILIALVAGAIVGLGLHYGIHNSFGADSAGAEAELKTVAGYFSIVTTIFLRLIKMIIAPLVFATLVAGIAHMGDTAALGRVGGRAVAWFICASLVSLTLGLILVNLFQPGVGLNFPLPPVDATSGVEKAAFNLKDFFTHVFPASGIEAMAKNEILQIVIFSLFIGVAITAVGEKAKPLVSAVEALVHVMLQVTNYVMRFAPIAVFAAVAGTLAERGPAIIGNLAYFMGTFYIAMFTLWALLIGVCYLIVGKRTGLLVRYIRDPLLLAFSTASSEAAYPRTLEALDRFGVPPRIASFVLPLGYSFNLDGSMIYMTFATIFIAQAYGIDLTLGQEITMLLVLMITSKGIAGVPRASLVVIAATLGFFDIPEAGLLLILGIDHFLDMGRSATNVVGNAVASAVVAKWEGGRLDPIEPADIEPPHAPTGGGPAVDEQSFSEFGKPPAGGSQA</sequence>
<evidence type="ECO:0000256" key="8">
    <source>
        <dbReference type="ARBA" id="ARBA00023136"/>
    </source>
</evidence>
<dbReference type="PANTHER" id="PTHR42865">
    <property type="entry name" value="PROTON/GLUTAMATE-ASPARTATE SYMPORTER"/>
    <property type="match status" value="1"/>
</dbReference>
<evidence type="ECO:0000256" key="10">
    <source>
        <dbReference type="SAM" id="Phobius"/>
    </source>
</evidence>
<dbReference type="OrthoDB" id="9766690at2"/>
<feature type="transmembrane region" description="Helical" evidence="10">
    <location>
        <begin position="232"/>
        <end position="256"/>
    </location>
</feature>
<keyword evidence="6" id="KW-0769">Symport</keyword>
<evidence type="ECO:0000313" key="13">
    <source>
        <dbReference type="EMBL" id="RSY90628.1"/>
    </source>
</evidence>
<comment type="subcellular location">
    <subcellularLocation>
        <location evidence="1">Cell inner membrane</location>
        <topology evidence="1">Multi-pass membrane protein</topology>
    </subcellularLocation>
</comment>